<dbReference type="Proteomes" id="UP000024635">
    <property type="component" value="Unassembled WGS sequence"/>
</dbReference>
<evidence type="ECO:0000256" key="1">
    <source>
        <dbReference type="SAM" id="MobiDB-lite"/>
    </source>
</evidence>
<comment type="caution">
    <text evidence="2">The sequence shown here is derived from an EMBL/GenBank/DDBJ whole genome shotgun (WGS) entry which is preliminary data.</text>
</comment>
<dbReference type="EMBL" id="JARK01001339">
    <property type="protein sequence ID" value="EYC32619.1"/>
    <property type="molecule type" value="Genomic_DNA"/>
</dbReference>
<protein>
    <submittedName>
        <fullName evidence="2">Uncharacterized protein</fullName>
    </submittedName>
</protein>
<proteinExistence type="predicted"/>
<accession>A0A016VYG2</accession>
<reference evidence="3" key="1">
    <citation type="journal article" date="2015" name="Nat. Genet.">
        <title>The genome and transcriptome of the zoonotic hookworm Ancylostoma ceylanicum identify infection-specific gene families.</title>
        <authorList>
            <person name="Schwarz E.M."/>
            <person name="Hu Y."/>
            <person name="Antoshechkin I."/>
            <person name="Miller M.M."/>
            <person name="Sternberg P.W."/>
            <person name="Aroian R.V."/>
        </authorList>
    </citation>
    <scope>NUCLEOTIDE SEQUENCE</scope>
    <source>
        <strain evidence="3">HY135</strain>
    </source>
</reference>
<organism evidence="2 3">
    <name type="scientific">Ancylostoma ceylanicum</name>
    <dbReference type="NCBI Taxonomy" id="53326"/>
    <lineage>
        <taxon>Eukaryota</taxon>
        <taxon>Metazoa</taxon>
        <taxon>Ecdysozoa</taxon>
        <taxon>Nematoda</taxon>
        <taxon>Chromadorea</taxon>
        <taxon>Rhabditida</taxon>
        <taxon>Rhabditina</taxon>
        <taxon>Rhabditomorpha</taxon>
        <taxon>Strongyloidea</taxon>
        <taxon>Ancylostomatidae</taxon>
        <taxon>Ancylostomatinae</taxon>
        <taxon>Ancylostoma</taxon>
    </lineage>
</organism>
<keyword evidence="3" id="KW-1185">Reference proteome</keyword>
<feature type="region of interest" description="Disordered" evidence="1">
    <location>
        <begin position="155"/>
        <end position="174"/>
    </location>
</feature>
<sequence>MEVQEDDVRDFSDEEEGRIRSVSKSAVKFPDSVVSNELGAIEEMLQAIPEALNIDLRDHKVSARYKERHFESLSKRIEVVCMKVKSLRENCKLMCVLHESVHKALEQSGIESKQEWEEYLSTIERDGELLAEVCSILDTDMLQVVKVVRQVKQKADAHENDRMDDGRVPVNSRSEEGTDWSVLRARLETMCSDVIGRTKRGCRSAD</sequence>
<evidence type="ECO:0000313" key="3">
    <source>
        <dbReference type="Proteomes" id="UP000024635"/>
    </source>
</evidence>
<dbReference type="OrthoDB" id="5850083at2759"/>
<evidence type="ECO:0000313" key="2">
    <source>
        <dbReference type="EMBL" id="EYC32619.1"/>
    </source>
</evidence>
<gene>
    <name evidence="2" type="primary">Acey_s0003.g1696</name>
    <name evidence="2" type="ORF">Y032_0003g1696</name>
</gene>
<feature type="compositionally biased region" description="Basic and acidic residues" evidence="1">
    <location>
        <begin position="155"/>
        <end position="167"/>
    </location>
</feature>
<name>A0A016VYG2_9BILA</name>
<dbReference type="AlphaFoldDB" id="A0A016VYG2"/>